<dbReference type="InterPro" id="IPR031814">
    <property type="entry name" value="ALG11_N"/>
</dbReference>
<evidence type="ECO:0000256" key="14">
    <source>
        <dbReference type="RuleBase" id="RU367051"/>
    </source>
</evidence>
<feature type="transmembrane region" description="Helical" evidence="14">
    <location>
        <begin position="143"/>
        <end position="167"/>
    </location>
</feature>
<dbReference type="PANTHER" id="PTHR45919:SF1">
    <property type="entry name" value="GDP-MAN:MAN(3)GLCNAC(2)-PP-DOL ALPHA-1,2-MANNOSYLTRANSFERASE"/>
    <property type="match status" value="1"/>
</dbReference>
<proteinExistence type="inferred from homology"/>
<evidence type="ECO:0000256" key="10">
    <source>
        <dbReference type="ARBA" id="ARBA00022989"/>
    </source>
</evidence>
<evidence type="ECO:0000256" key="2">
    <source>
        <dbReference type="ARBA" id="ARBA00004922"/>
    </source>
</evidence>
<dbReference type="GO" id="GO:0006487">
    <property type="term" value="P:protein N-linked glycosylation"/>
    <property type="evidence" value="ECO:0007669"/>
    <property type="project" value="TreeGrafter"/>
</dbReference>
<sequence>MLGITCFCNMFDIFGLLSLISSLVIPVSVCIIAGLVVLTPVFICAARNHFKNKKKSCGEHASTVAFFHPYCNMGGGGERVLWCAIRAIQTRHPAVKIAVYTGDLESSPDEILNRVNQRFNIILPNPVEFIYLRRRQWVEAKMYPYFTLLGQSLGSIILGLEALFSFLPDVYVDSMGYAFTLPLFKYIGCCRTACYVHYPTITSDMLHRVSQRTVAHNNRRLVARSPFLTAGKLLYYRIFSMAYSWAGRCADCVMVNSSWTEDHINDLWKCPLKTHRIYPPCDVNDLKKLPILKQDANKKDKLLKIVSVGQFRPEKDHPLQLRSMYELRQLLPEDLWERVRLTFVGSCRDAEDEQRMRDMSDLCKHLSLENNVEFKVNIPYEELRQELKESVIGLHAMWNEHFGIGVVECMAAGLIMVAHRSGGPRMDIVEEAEGSRNGFLAESEMEYAQTIAAILQLSASSRENICTAARASVDRFSVAEFETGFLRTMQPLLSNS</sequence>
<evidence type="ECO:0000256" key="13">
    <source>
        <dbReference type="ARBA" id="ARBA00045128"/>
    </source>
</evidence>
<comment type="caution">
    <text evidence="17">The sequence shown here is derived from an EMBL/GenBank/DDBJ whole genome shotgun (WGS) entry which is preliminary data.</text>
</comment>
<evidence type="ECO:0000256" key="7">
    <source>
        <dbReference type="ARBA" id="ARBA00022679"/>
    </source>
</evidence>
<evidence type="ECO:0000256" key="12">
    <source>
        <dbReference type="ARBA" id="ARBA00045065"/>
    </source>
</evidence>
<evidence type="ECO:0000256" key="6">
    <source>
        <dbReference type="ARBA" id="ARBA00022676"/>
    </source>
</evidence>
<keyword evidence="18" id="KW-1185">Reference proteome</keyword>
<name>A0AAN9Z717_9ORTH</name>
<dbReference type="Proteomes" id="UP001378592">
    <property type="component" value="Unassembled WGS sequence"/>
</dbReference>
<dbReference type="PANTHER" id="PTHR45919">
    <property type="entry name" value="GDP-MAN:MAN(3)GLCNAC(2)-PP-DOL ALPHA-1,2-MANNOSYLTRANSFERASE"/>
    <property type="match status" value="1"/>
</dbReference>
<evidence type="ECO:0000259" key="16">
    <source>
        <dbReference type="Pfam" id="PF15924"/>
    </source>
</evidence>
<evidence type="ECO:0000256" key="9">
    <source>
        <dbReference type="ARBA" id="ARBA00022824"/>
    </source>
</evidence>
<evidence type="ECO:0000256" key="8">
    <source>
        <dbReference type="ARBA" id="ARBA00022692"/>
    </source>
</evidence>
<organism evidence="17 18">
    <name type="scientific">Gryllus longicercus</name>
    <dbReference type="NCBI Taxonomy" id="2509291"/>
    <lineage>
        <taxon>Eukaryota</taxon>
        <taxon>Metazoa</taxon>
        <taxon>Ecdysozoa</taxon>
        <taxon>Arthropoda</taxon>
        <taxon>Hexapoda</taxon>
        <taxon>Insecta</taxon>
        <taxon>Pterygota</taxon>
        <taxon>Neoptera</taxon>
        <taxon>Polyneoptera</taxon>
        <taxon>Orthoptera</taxon>
        <taxon>Ensifera</taxon>
        <taxon>Gryllidea</taxon>
        <taxon>Grylloidea</taxon>
        <taxon>Gryllidae</taxon>
        <taxon>Gryllinae</taxon>
        <taxon>Gryllus</taxon>
    </lineage>
</organism>
<protein>
    <recommendedName>
        <fullName evidence="5 14">GDP-Man:Man(3)GlcNAc(2)-PP-Dol alpha-1,2-mannosyltransferase</fullName>
        <ecNumber evidence="4 14">2.4.1.131</ecNumber>
    </recommendedName>
</protein>
<comment type="catalytic activity">
    <reaction evidence="12 14">
        <text>an alpha-D-Man-(1-&gt;3)-[alpha-D-Man-(1-&gt;6)]-beta-D-Man-(1-&gt;4)-beta-D-GlcNAc-(1-&gt;4)-alpha-D-GlcNAc-diphospho-di-trans,poly-cis-dolichol + 2 GDP-alpha-D-mannose = an alpha-D-Man-(1-&gt;2)-alpha-D-Man-(1-&gt;2)-alpha-D-Man-(1-&gt;3)-[alpha-D-Man-(1-&gt;6)]-beta-D-Man-(1-&gt;4)-beta-D-GlcNAc-(1-&gt;4)-alpha-D-GlcNAc-diphospho-di-trans,poly-cis-dolichol + 2 GDP + 2 H(+)</text>
        <dbReference type="Rhea" id="RHEA:29523"/>
        <dbReference type="Rhea" id="RHEA-COMP:19515"/>
        <dbReference type="Rhea" id="RHEA-COMP:19516"/>
        <dbReference type="ChEBI" id="CHEBI:15378"/>
        <dbReference type="ChEBI" id="CHEBI:57527"/>
        <dbReference type="ChEBI" id="CHEBI:58189"/>
        <dbReference type="ChEBI" id="CHEBI:132511"/>
        <dbReference type="ChEBI" id="CHEBI:132515"/>
        <dbReference type="EC" id="2.4.1.131"/>
    </reaction>
    <physiologicalReaction direction="left-to-right" evidence="12 14">
        <dbReference type="Rhea" id="RHEA:29524"/>
    </physiologicalReaction>
</comment>
<dbReference type="InterPro" id="IPR001296">
    <property type="entry name" value="Glyco_trans_1"/>
</dbReference>
<evidence type="ECO:0000313" key="18">
    <source>
        <dbReference type="Proteomes" id="UP001378592"/>
    </source>
</evidence>
<dbReference type="FunFam" id="3.40.50.2000:FF:000227">
    <property type="entry name" value="Alpha-1,2-mannosyltransferase"/>
    <property type="match status" value="1"/>
</dbReference>
<keyword evidence="7 14" id="KW-0808">Transferase</keyword>
<keyword evidence="10 14" id="KW-1133">Transmembrane helix</keyword>
<feature type="transmembrane region" description="Helical" evidence="14">
    <location>
        <begin position="20"/>
        <end position="46"/>
    </location>
</feature>
<keyword evidence="11 14" id="KW-0472">Membrane</keyword>
<dbReference type="CDD" id="cd03806">
    <property type="entry name" value="GT4_ALG11-like"/>
    <property type="match status" value="1"/>
</dbReference>
<feature type="domain" description="Glycosyl transferase family 1" evidence="15">
    <location>
        <begin position="293"/>
        <end position="470"/>
    </location>
</feature>
<comment type="subcellular location">
    <subcellularLocation>
        <location evidence="1">Endoplasmic reticulum membrane</location>
        <topology evidence="1">Single-pass membrane protein</topology>
    </subcellularLocation>
</comment>
<dbReference type="Pfam" id="PF15924">
    <property type="entry name" value="ALG11_N"/>
    <property type="match status" value="1"/>
</dbReference>
<evidence type="ECO:0000259" key="15">
    <source>
        <dbReference type="Pfam" id="PF00534"/>
    </source>
</evidence>
<dbReference type="EMBL" id="JAZDUA010000185">
    <property type="protein sequence ID" value="KAK7865152.1"/>
    <property type="molecule type" value="Genomic_DNA"/>
</dbReference>
<evidence type="ECO:0000256" key="1">
    <source>
        <dbReference type="ARBA" id="ARBA00004389"/>
    </source>
</evidence>
<comment type="function">
    <text evidence="13">GDP-Man:Man(3)GlcNAc(2)-PP-Dol alpha-1,2-mannosyltransferase that operates in the biosynthetic pathway of dolichol-linked oligosaccharides, the glycan precursors employed in protein asparagine (N)-glycosylation. The assembly of dolichol-linked oligosaccharides begins on the cytosolic side of the endoplasmic reticulum membrane and finishes in its lumen. The sequential addition of sugars to dolichol pyrophosphate produces dolichol-linked oligosaccharides containing fourteen sugars, including two GlcNAcs, nine mannoses and three glucoses. Once assembled, the oligosaccharide is transferred from the lipid to nascent proteins by oligosaccharyltransferases. Catalyzes, on the cytoplasmic face of the endoplasmic reticulum, the addition of the fourth and fifth mannose residues to the dolichol-linked oligosaccharide chain, to produce Man(5)GlcNAc(2)-PP-dolichol core oligosaccharide. Man(5)GlcNAc(2)-PP-dolichol is a substrate for ALG3, the following enzyme in the biosynthetic pathway.</text>
</comment>
<dbReference type="Gene3D" id="3.40.50.2000">
    <property type="entry name" value="Glycogen Phosphorylase B"/>
    <property type="match status" value="1"/>
</dbReference>
<dbReference type="EC" id="2.4.1.131" evidence="4 14"/>
<evidence type="ECO:0000256" key="3">
    <source>
        <dbReference type="ARBA" id="ARBA00009481"/>
    </source>
</evidence>
<keyword evidence="8 14" id="KW-0812">Transmembrane</keyword>
<comment type="pathway">
    <text evidence="2 14">Protein modification; protein glycosylation.</text>
</comment>
<evidence type="ECO:0000256" key="11">
    <source>
        <dbReference type="ARBA" id="ARBA00023136"/>
    </source>
</evidence>
<evidence type="ECO:0000256" key="5">
    <source>
        <dbReference type="ARBA" id="ARBA00022018"/>
    </source>
</evidence>
<keyword evidence="6 14" id="KW-0328">Glycosyltransferase</keyword>
<dbReference type="GO" id="GO:0004377">
    <property type="term" value="F:GDP-Man:Man(3)GlcNAc(2)-PP-Dol alpha-1,2-mannosyltransferase activity"/>
    <property type="evidence" value="ECO:0007669"/>
    <property type="project" value="UniProtKB-UniRule"/>
</dbReference>
<dbReference type="SUPFAM" id="SSF53756">
    <property type="entry name" value="UDP-Glycosyltransferase/glycogen phosphorylase"/>
    <property type="match status" value="1"/>
</dbReference>
<accession>A0AAN9Z717</accession>
<dbReference type="GO" id="GO:0005789">
    <property type="term" value="C:endoplasmic reticulum membrane"/>
    <property type="evidence" value="ECO:0007669"/>
    <property type="project" value="UniProtKB-SubCell"/>
</dbReference>
<feature type="domain" description="ALG11 mannosyltransferase N-terminal" evidence="16">
    <location>
        <begin position="63"/>
        <end position="268"/>
    </location>
</feature>
<keyword evidence="9 14" id="KW-0256">Endoplasmic reticulum</keyword>
<reference evidence="17 18" key="1">
    <citation type="submission" date="2024-03" db="EMBL/GenBank/DDBJ databases">
        <title>The genome assembly and annotation of the cricket Gryllus longicercus Weissman &amp; Gray.</title>
        <authorList>
            <person name="Szrajer S."/>
            <person name="Gray D."/>
            <person name="Ylla G."/>
        </authorList>
    </citation>
    <scope>NUCLEOTIDE SEQUENCE [LARGE SCALE GENOMIC DNA]</scope>
    <source>
        <strain evidence="17">DAG 2021-001</strain>
        <tissue evidence="17">Whole body minus gut</tissue>
    </source>
</reference>
<dbReference type="InterPro" id="IPR038013">
    <property type="entry name" value="ALG11"/>
</dbReference>
<dbReference type="AlphaFoldDB" id="A0AAN9Z717"/>
<gene>
    <name evidence="17" type="ORF">R5R35_002213</name>
</gene>
<comment type="similarity">
    <text evidence="3 14">Belongs to the glycosyltransferase group 1 family. Glycosyltransferase 4 subfamily.</text>
</comment>
<dbReference type="Pfam" id="PF00534">
    <property type="entry name" value="Glycos_transf_1"/>
    <property type="match status" value="1"/>
</dbReference>
<evidence type="ECO:0000313" key="17">
    <source>
        <dbReference type="EMBL" id="KAK7865152.1"/>
    </source>
</evidence>
<evidence type="ECO:0000256" key="4">
    <source>
        <dbReference type="ARBA" id="ARBA00012645"/>
    </source>
</evidence>